<feature type="compositionally biased region" description="Polar residues" evidence="1">
    <location>
        <begin position="133"/>
        <end position="145"/>
    </location>
</feature>
<feature type="compositionally biased region" description="Low complexity" evidence="1">
    <location>
        <begin position="27"/>
        <end position="39"/>
    </location>
</feature>
<proteinExistence type="predicted"/>
<feature type="region of interest" description="Disordered" evidence="1">
    <location>
        <begin position="1"/>
        <end position="155"/>
    </location>
</feature>
<name>A0A226DAV9_FOLCA</name>
<evidence type="ECO:0000256" key="1">
    <source>
        <dbReference type="SAM" id="MobiDB-lite"/>
    </source>
</evidence>
<feature type="compositionally biased region" description="Low complexity" evidence="1">
    <location>
        <begin position="79"/>
        <end position="95"/>
    </location>
</feature>
<dbReference type="EMBL" id="LNIX01000028">
    <property type="protein sequence ID" value="OXA41751.1"/>
    <property type="molecule type" value="Genomic_DNA"/>
</dbReference>
<dbReference type="AlphaFoldDB" id="A0A226DAV9"/>
<dbReference type="Proteomes" id="UP000198287">
    <property type="component" value="Unassembled WGS sequence"/>
</dbReference>
<keyword evidence="3" id="KW-1185">Reference proteome</keyword>
<comment type="caution">
    <text evidence="2">The sequence shown here is derived from an EMBL/GenBank/DDBJ whole genome shotgun (WGS) entry which is preliminary data.</text>
</comment>
<feature type="compositionally biased region" description="Acidic residues" evidence="1">
    <location>
        <begin position="101"/>
        <end position="113"/>
    </location>
</feature>
<protein>
    <submittedName>
        <fullName evidence="2">Uncharacterized protein</fullName>
    </submittedName>
</protein>
<reference evidence="2 3" key="1">
    <citation type="submission" date="2015-12" db="EMBL/GenBank/DDBJ databases">
        <title>The genome of Folsomia candida.</title>
        <authorList>
            <person name="Faddeeva A."/>
            <person name="Derks M.F."/>
            <person name="Anvar Y."/>
            <person name="Smit S."/>
            <person name="Van Straalen N."/>
            <person name="Roelofs D."/>
        </authorList>
    </citation>
    <scope>NUCLEOTIDE SEQUENCE [LARGE SCALE GENOMIC DNA]</scope>
    <source>
        <strain evidence="2 3">VU population</strain>
        <tissue evidence="2">Whole body</tissue>
    </source>
</reference>
<accession>A0A226DAV9</accession>
<gene>
    <name evidence="2" type="ORF">Fcan01_23348</name>
</gene>
<sequence length="424" mass="47405">MGKQSTAAWAAKQKPKKTTILSFFKPSSSASSSSSSTSSPTPRADELKQDAVNEESGLDVSVASSECNESIDSFDDDSFSSGPSSSMSRNDIDSSGFYESEREESLDDVSSGDDDIKSPPLRKKIQKPKAGSSKATEAAGSSSQRMGPVPVEPEGQDEVQWKYGKVSGQQGAISNPKRKTPGFLCECENIADLEILYIGGASNLTYQEFFDRYTWDPRMGPFPRGFITSEAKFYTGIHGGHNEGYYGIRENHPRDTTSKLRDASIIANPPKSMWQIMFRMCDSRTTKELAESFIMKYSKALNDKYGVQQHIITPVRKLRNDDLEKAALKFARDGIPLFTFDPDWDQSLERKYWTLSELTQLPLKVGQNELVKIWDSTRPDARPYKSPRIENIQQLVENFPNPPFSFFDGKADLYKEFLALQGSK</sequence>
<evidence type="ECO:0000313" key="2">
    <source>
        <dbReference type="EMBL" id="OXA41751.1"/>
    </source>
</evidence>
<evidence type="ECO:0000313" key="3">
    <source>
        <dbReference type="Proteomes" id="UP000198287"/>
    </source>
</evidence>
<organism evidence="2 3">
    <name type="scientific">Folsomia candida</name>
    <name type="common">Springtail</name>
    <dbReference type="NCBI Taxonomy" id="158441"/>
    <lineage>
        <taxon>Eukaryota</taxon>
        <taxon>Metazoa</taxon>
        <taxon>Ecdysozoa</taxon>
        <taxon>Arthropoda</taxon>
        <taxon>Hexapoda</taxon>
        <taxon>Collembola</taxon>
        <taxon>Entomobryomorpha</taxon>
        <taxon>Isotomoidea</taxon>
        <taxon>Isotomidae</taxon>
        <taxon>Proisotominae</taxon>
        <taxon>Folsomia</taxon>
    </lineage>
</organism>